<proteinExistence type="predicted"/>
<accession>A0A1V4HD48</accession>
<dbReference type="PROSITE" id="PS51109">
    <property type="entry name" value="G5"/>
    <property type="match status" value="1"/>
</dbReference>
<dbReference type="GO" id="GO:0019867">
    <property type="term" value="C:outer membrane"/>
    <property type="evidence" value="ECO:0007669"/>
    <property type="project" value="InterPro"/>
</dbReference>
<dbReference type="SMART" id="SM01208">
    <property type="entry name" value="G5"/>
    <property type="match status" value="1"/>
</dbReference>
<dbReference type="SUPFAM" id="SSF50685">
    <property type="entry name" value="Barwin-like endoglucanases"/>
    <property type="match status" value="1"/>
</dbReference>
<organism evidence="4 5">
    <name type="scientific">Paenibacillus ferrarius</name>
    <dbReference type="NCBI Taxonomy" id="1469647"/>
    <lineage>
        <taxon>Bacteria</taxon>
        <taxon>Bacillati</taxon>
        <taxon>Bacillota</taxon>
        <taxon>Bacilli</taxon>
        <taxon>Bacillales</taxon>
        <taxon>Paenibacillaceae</taxon>
        <taxon>Paenibacillus</taxon>
    </lineage>
</organism>
<dbReference type="InterPro" id="IPR010611">
    <property type="entry name" value="3D_dom"/>
</dbReference>
<keyword evidence="2" id="KW-0472">Membrane</keyword>
<protein>
    <recommendedName>
        <fullName evidence="3">G5 domain-containing protein</fullName>
    </recommendedName>
</protein>
<feature type="domain" description="G5" evidence="3">
    <location>
        <begin position="165"/>
        <end position="245"/>
    </location>
</feature>
<evidence type="ECO:0000256" key="1">
    <source>
        <dbReference type="ARBA" id="ARBA00022729"/>
    </source>
</evidence>
<keyword evidence="1" id="KW-0732">Signal</keyword>
<dbReference type="AlphaFoldDB" id="A0A1V4HD48"/>
<dbReference type="GO" id="GO:0009254">
    <property type="term" value="P:peptidoglycan turnover"/>
    <property type="evidence" value="ECO:0007669"/>
    <property type="project" value="InterPro"/>
</dbReference>
<feature type="transmembrane region" description="Helical" evidence="2">
    <location>
        <begin position="30"/>
        <end position="51"/>
    </location>
</feature>
<dbReference type="PANTHER" id="PTHR39160">
    <property type="entry name" value="CELL WALL-BINDING PROTEIN YOCH"/>
    <property type="match status" value="1"/>
</dbReference>
<dbReference type="STRING" id="1469647.BC351_35200"/>
<dbReference type="Proteomes" id="UP000190626">
    <property type="component" value="Unassembled WGS sequence"/>
</dbReference>
<keyword evidence="2" id="KW-0812">Transmembrane</keyword>
<evidence type="ECO:0000313" key="5">
    <source>
        <dbReference type="Proteomes" id="UP000190626"/>
    </source>
</evidence>
<evidence type="ECO:0000256" key="2">
    <source>
        <dbReference type="SAM" id="Phobius"/>
    </source>
</evidence>
<dbReference type="Gene3D" id="2.20.230.10">
    <property type="entry name" value="Resuscitation-promoting factor rpfb"/>
    <property type="match status" value="1"/>
</dbReference>
<dbReference type="InterPro" id="IPR011098">
    <property type="entry name" value="G5_dom"/>
</dbReference>
<dbReference type="EMBL" id="MBTG01000031">
    <property type="protein sequence ID" value="OPH51259.1"/>
    <property type="molecule type" value="Genomic_DNA"/>
</dbReference>
<name>A0A1V4HD48_9BACL</name>
<comment type="caution">
    <text evidence="4">The sequence shown here is derived from an EMBL/GenBank/DDBJ whole genome shotgun (WGS) entry which is preliminary data.</text>
</comment>
<dbReference type="Pfam" id="PF07501">
    <property type="entry name" value="G5"/>
    <property type="match status" value="1"/>
</dbReference>
<dbReference type="OrthoDB" id="9798935at2"/>
<evidence type="ECO:0000259" key="3">
    <source>
        <dbReference type="PROSITE" id="PS51109"/>
    </source>
</evidence>
<dbReference type="InterPro" id="IPR036908">
    <property type="entry name" value="RlpA-like_sf"/>
</dbReference>
<keyword evidence="5" id="KW-1185">Reference proteome</keyword>
<sequence>MGSISISETHVKRSSSMSFALRWKHENLRLILSLALISIAMTFMFLVLLYGTATKSVSVVVNGQETVVHTKQWVLQRLLDEQAITIGEHDEISAVPTTKIKGGDKFVIEHASPIQLTADGKTTTVYTTARTVESALQRLHIALGEHDRITPEPTAALASGDEIKVVRVKKETEEVTEPIAFDTQKKNDASLLKGKEQIVQEGKEGVRLKKKEKTFEDGVLVAEAVVGEAVQTESISKVVSVGTKNPVVALSASSPSVDEISKNGVTFGYKQILKNVKLTAYSAGAESTGKSEGTPGYGKTYTGTTVTEGRTIAVDPKVIPLGWWVYIEGIGFRRAEDTGSGVKGQTIDVYFEDNGYANKFGTKQGYTVYVVGPKKPSEN</sequence>
<dbReference type="CDD" id="cd14667">
    <property type="entry name" value="3D_containing_proteins"/>
    <property type="match status" value="1"/>
</dbReference>
<dbReference type="InterPro" id="IPR007137">
    <property type="entry name" value="DUF348"/>
</dbReference>
<dbReference type="Pfam" id="PF03990">
    <property type="entry name" value="DUF348"/>
    <property type="match status" value="2"/>
</dbReference>
<dbReference type="RefSeq" id="WP_079417147.1">
    <property type="nucleotide sequence ID" value="NZ_MBTG01000031.1"/>
</dbReference>
<dbReference type="PANTHER" id="PTHR39160:SF4">
    <property type="entry name" value="RESUSCITATION-PROMOTING FACTOR RPFB"/>
    <property type="match status" value="1"/>
</dbReference>
<reference evidence="5" key="1">
    <citation type="submission" date="2016-07" db="EMBL/GenBank/DDBJ databases">
        <authorList>
            <person name="Florea S."/>
            <person name="Webb J.S."/>
            <person name="Jaromczyk J."/>
            <person name="Schardl C.L."/>
        </authorList>
    </citation>
    <scope>NUCLEOTIDE SEQUENCE [LARGE SCALE GENOMIC DNA]</scope>
    <source>
        <strain evidence="5">CY1</strain>
    </source>
</reference>
<dbReference type="Pfam" id="PF06725">
    <property type="entry name" value="3D"/>
    <property type="match status" value="1"/>
</dbReference>
<dbReference type="InterPro" id="IPR051933">
    <property type="entry name" value="Resuscitation_pf_RpfB"/>
</dbReference>
<evidence type="ECO:0000313" key="4">
    <source>
        <dbReference type="EMBL" id="OPH51259.1"/>
    </source>
</evidence>
<keyword evidence="2" id="KW-1133">Transmembrane helix</keyword>
<dbReference type="InterPro" id="IPR059180">
    <property type="entry name" value="3D_YorM"/>
</dbReference>
<gene>
    <name evidence="4" type="ORF">BC351_35200</name>
</gene>
<dbReference type="Gene3D" id="2.40.40.10">
    <property type="entry name" value="RlpA-like domain"/>
    <property type="match status" value="1"/>
</dbReference>
<dbReference type="GO" id="GO:0004553">
    <property type="term" value="F:hydrolase activity, hydrolyzing O-glycosyl compounds"/>
    <property type="evidence" value="ECO:0007669"/>
    <property type="project" value="InterPro"/>
</dbReference>